<feature type="region of interest" description="Disordered" evidence="1">
    <location>
        <begin position="113"/>
        <end position="151"/>
    </location>
</feature>
<evidence type="ECO:0000256" key="1">
    <source>
        <dbReference type="SAM" id="MobiDB-lite"/>
    </source>
</evidence>
<name>A0A2P6N6Q1_9EUKA</name>
<feature type="region of interest" description="Disordered" evidence="1">
    <location>
        <begin position="334"/>
        <end position="465"/>
    </location>
</feature>
<evidence type="ECO:0000313" key="3">
    <source>
        <dbReference type="Proteomes" id="UP000241769"/>
    </source>
</evidence>
<sequence length="1689" mass="195700">MSEKKTKSTVFCRYYVKQDEEQTKKGEKLPDFLRLYHQQGRTNTSSKKDFRLFQFSDRRQDGFTAAERREWHGNRKKLVEHQYRKYRHTLSYINVMMITNGGLGDYWYKTGSRRTRSNAQDDSERPSKKRRIEDEDVIQAPQPPRSDGKHIGQSKLVDLMDLMRFSGQVLQRLTKNTTITDDTAIMRVEEAVEDSDIGEDAMDEERRAPTEPMDDVIPPLCNVEMDGPSSDTHEIPTVTKTVIKEEDRDFVIPSAVHESTPSSEAEESQHTPTGEQDLPSYDPSHSDLDANSKRISGLGAGLDGDYWQIKAGAGRTRRHIIPVEIFRAFEMMSQNSEDEEDFREEMEDGEDVTSEDEEDGEREDPSQSPLRTIRLREIDDDDRSRDPGRAAVRRPRLDEAMEVGGRRPKSRSRRPNPSRTPRRTIEQITQSLRESRVTRPPSRQTILRAQEKEEGEASEDQYDTSWKELEPSRVSVFPHVISLSKPKYDIRPSFLNKQRTHHSPLDSIDTCHLLDDWLKAFERVKGEESAPSTTQFNALLEESFDILDEEGLVNVDFMSRVRNVIMTADPLVSYLSPSRDILSLTFHLSFLLYSIGWIYNATVRFDSRNGTEEDPLLQSQRENDMSFRLTDVAPQIMKDIIYLFADFPACMIPNQMSMETYRCCMLLWRRLEHYLSSSNFNFWSIYNEQMSSFRGLPGSKQDHNKLKNEEAEEFDWQVLFHVLPIFYFDIEGRATDSPVFPPNWSLADKYLRRTVLFCDSNVMEEKLERLEPLFQIKPSHTLQFTDGKTLALENYSREMMKRYCILSSIWSAYTENSTNSPLHLTISIMHHFFRGKLYLSKIFRGYRNASDTILQFPALFRPWRGLSVPVVEEADDCFQFFLKAFMYQLCCLPTPQRSQFWIAYRKRCPPVRVTETSVGAGKTMEQLVGSVPNLRNHLSVVLLFGACGVASKTFTNALLDYAIKPVLSETSGLVVDALLQFSILWRESNTQFIFEKIEYYLSTFVKEFSSNYTEYIRSKNDLQRLREGESVVCQNVNVEQRRLIREKDLVAIVMRTVEKHEVQVYRLQSIIECILLRLERYLRSDDVAAGTFALINNSFAEMIDTKANFPRSLVQKITDLIIRIIKCTPVPEITQLGDSELEISTNYMALADALSTHVDNHLSVLIRFNDLSQLLLNSVVECLSYVTKWEELDRYGAVWLVKEGPQHRIPFLFLRYIIRIYPDIIQERIPQTLSLWFLSLLDWEYKSHHLTLDITKVPCIYNTGLFDRISPDLSAQKTGILFLLSLRKNGSEETISHFLDCTSSLSTFILSCLRQNDKVEYRRKVDTILAQLCRIFPAQLIKTRHHNTITQTQNSMYQHMVEELFINPIERASSRNRGESLAYLSQVGQLSEIFHSFSRAWGEPTVVKMAQRLIVASIHSVQLHDRAKAEFSLDNLAGALFRKEVDLPLQSMRRQLITFCFNKFPLPETTSLYKCSCLSLLTKLVARGGSNSRAEYGMTSHRIFEEYLGRDKVMVRPHIYRYFASVMKNIPVKDSVMREQMDVLSSLLTADCILELISPLYLPPGATMTPYAILNTRHHLTRNRECHTLERQLMDVVQLEHTKLMSLSPHKPTVQTKPTFRSTVNNQYKPDPMSAASEFLMVVVYSEWRDRLEGWMKLLQEAVVTNTFKSTRAKEVQELWRKLTSILMQ</sequence>
<feature type="region of interest" description="Disordered" evidence="1">
    <location>
        <begin position="255"/>
        <end position="292"/>
    </location>
</feature>
<accession>A0A2P6N6Q1</accession>
<feature type="compositionally biased region" description="Basic residues" evidence="1">
    <location>
        <begin position="406"/>
        <end position="422"/>
    </location>
</feature>
<feature type="compositionally biased region" description="Acidic residues" evidence="1">
    <location>
        <begin position="336"/>
        <end position="362"/>
    </location>
</feature>
<feature type="compositionally biased region" description="Acidic residues" evidence="1">
    <location>
        <begin position="453"/>
        <end position="462"/>
    </location>
</feature>
<reference evidence="2 3" key="1">
    <citation type="journal article" date="2018" name="Genome Biol. Evol.">
        <title>Multiple Roots of Fruiting Body Formation in Amoebozoa.</title>
        <authorList>
            <person name="Hillmann F."/>
            <person name="Forbes G."/>
            <person name="Novohradska S."/>
            <person name="Ferling I."/>
            <person name="Riege K."/>
            <person name="Groth M."/>
            <person name="Westermann M."/>
            <person name="Marz M."/>
            <person name="Spaller T."/>
            <person name="Winckler T."/>
            <person name="Schaap P."/>
            <person name="Glockner G."/>
        </authorList>
    </citation>
    <scope>NUCLEOTIDE SEQUENCE [LARGE SCALE GENOMIC DNA]</scope>
    <source>
        <strain evidence="2 3">Jena</strain>
    </source>
</reference>
<dbReference type="Proteomes" id="UP000241769">
    <property type="component" value="Unassembled WGS sequence"/>
</dbReference>
<dbReference type="EMBL" id="MDYQ01000177">
    <property type="protein sequence ID" value="PRP79620.1"/>
    <property type="molecule type" value="Genomic_DNA"/>
</dbReference>
<feature type="compositionally biased region" description="Basic and acidic residues" evidence="1">
    <location>
        <begin position="374"/>
        <end position="388"/>
    </location>
</feature>
<dbReference type="InParanoid" id="A0A2P6N6Q1"/>
<keyword evidence="3" id="KW-1185">Reference proteome</keyword>
<proteinExistence type="predicted"/>
<evidence type="ECO:0000313" key="2">
    <source>
        <dbReference type="EMBL" id="PRP79620.1"/>
    </source>
</evidence>
<gene>
    <name evidence="2" type="ORF">PROFUN_12810</name>
</gene>
<comment type="caution">
    <text evidence="2">The sequence shown here is derived from an EMBL/GenBank/DDBJ whole genome shotgun (WGS) entry which is preliminary data.</text>
</comment>
<organism evidence="2 3">
    <name type="scientific">Planoprotostelium fungivorum</name>
    <dbReference type="NCBI Taxonomy" id="1890364"/>
    <lineage>
        <taxon>Eukaryota</taxon>
        <taxon>Amoebozoa</taxon>
        <taxon>Evosea</taxon>
        <taxon>Variosea</taxon>
        <taxon>Cavosteliida</taxon>
        <taxon>Cavosteliaceae</taxon>
        <taxon>Planoprotostelium</taxon>
    </lineage>
</organism>
<protein>
    <submittedName>
        <fullName evidence="2">Uncharacterized protein</fullName>
    </submittedName>
</protein>